<dbReference type="InterPro" id="IPR029058">
    <property type="entry name" value="AB_hydrolase_fold"/>
</dbReference>
<dbReference type="Pfam" id="PF12146">
    <property type="entry name" value="Hydrolase_4"/>
    <property type="match status" value="1"/>
</dbReference>
<organism evidence="3 4">
    <name type="scientific">Flavobacterium frigidarium</name>
    <dbReference type="NCBI Taxonomy" id="99286"/>
    <lineage>
        <taxon>Bacteria</taxon>
        <taxon>Pseudomonadati</taxon>
        <taxon>Bacteroidota</taxon>
        <taxon>Flavobacteriia</taxon>
        <taxon>Flavobacteriales</taxon>
        <taxon>Flavobacteriaceae</taxon>
        <taxon>Flavobacterium</taxon>
    </lineage>
</organism>
<gene>
    <name evidence="3" type="ORF">QO192_06635</name>
</gene>
<dbReference type="Gene3D" id="3.40.50.1820">
    <property type="entry name" value="alpha/beta hydrolase"/>
    <property type="match status" value="1"/>
</dbReference>
<proteinExistence type="predicted"/>
<dbReference type="Proteomes" id="UP001568894">
    <property type="component" value="Unassembled WGS sequence"/>
</dbReference>
<dbReference type="RefSeq" id="WP_371569125.1">
    <property type="nucleotide sequence ID" value="NZ_JASMRN010000004.1"/>
</dbReference>
<feature type="signal peptide" evidence="1">
    <location>
        <begin position="1"/>
        <end position="19"/>
    </location>
</feature>
<name>A0ABV4KBC7_9FLAO</name>
<dbReference type="InterPro" id="IPR053145">
    <property type="entry name" value="AB_hydrolase_Est10"/>
</dbReference>
<dbReference type="EMBL" id="JASMRN010000004">
    <property type="protein sequence ID" value="MEZ7514958.1"/>
    <property type="molecule type" value="Genomic_DNA"/>
</dbReference>
<evidence type="ECO:0000313" key="4">
    <source>
        <dbReference type="Proteomes" id="UP001568894"/>
    </source>
</evidence>
<evidence type="ECO:0000256" key="1">
    <source>
        <dbReference type="SAM" id="SignalP"/>
    </source>
</evidence>
<keyword evidence="4" id="KW-1185">Reference proteome</keyword>
<keyword evidence="3" id="KW-0378">Hydrolase</keyword>
<feature type="chain" id="PRO_5046475917" evidence="1">
    <location>
        <begin position="20"/>
        <end position="460"/>
    </location>
</feature>
<comment type="caution">
    <text evidence="3">The sequence shown here is derived from an EMBL/GenBank/DDBJ whole genome shotgun (WGS) entry which is preliminary data.</text>
</comment>
<evidence type="ECO:0000313" key="3">
    <source>
        <dbReference type="EMBL" id="MEZ7514958.1"/>
    </source>
</evidence>
<accession>A0ABV4KBC7</accession>
<evidence type="ECO:0000259" key="2">
    <source>
        <dbReference type="Pfam" id="PF12146"/>
    </source>
</evidence>
<dbReference type="GO" id="GO:0016787">
    <property type="term" value="F:hydrolase activity"/>
    <property type="evidence" value="ECO:0007669"/>
    <property type="project" value="UniProtKB-KW"/>
</dbReference>
<feature type="domain" description="Serine aminopeptidase S33" evidence="2">
    <location>
        <begin position="189"/>
        <end position="424"/>
    </location>
</feature>
<dbReference type="PANTHER" id="PTHR43265:SF1">
    <property type="entry name" value="ESTERASE ESTD"/>
    <property type="match status" value="1"/>
</dbReference>
<dbReference type="PANTHER" id="PTHR43265">
    <property type="entry name" value="ESTERASE ESTD"/>
    <property type="match status" value="1"/>
</dbReference>
<keyword evidence="1" id="KW-0732">Signal</keyword>
<dbReference type="SUPFAM" id="SSF53474">
    <property type="entry name" value="alpha/beta-Hydrolases"/>
    <property type="match status" value="1"/>
</dbReference>
<protein>
    <submittedName>
        <fullName evidence="3">Alpha/beta fold hydrolase</fullName>
    </submittedName>
</protein>
<sequence>MKNLLFVLVAVLCSSYGFSQEITGSWNGKIIVQGTTLPLIFKIEKAETGYKSTLTSPLQSPIALASTMTSFENNKLIIQLTNLNIEYIGTFNGTKISGVFTQRGINFPMNLTKETAAPLYGERPQEPKPPYNYLIEEVSFINSIDKNSLAGTLTTPKGKTDFPVVVLITGSGPQNRDEEVFGHKPFWVIAHEFANKGIGVLRLDDRGVGKSSKGSNEDTTENFASDINTAVQYLSSRGYKNVGLLGHSEGGLIAPIVASKNKNVKFIIAMAGPGIAIDELMLLQTKAVSKSNGIQNEETDTSANFNKMVYSFIKNYSGSNLKADLREVLIVQMKNLPDEQLGTDNQINTFIDDQLIQLTMPWFVNFIKYDPNFYWSKITIPVLAINGTKDVQVTATENLNGIANSLRKAKNKNFTVQKFDGLNHLFQEAQTGAISEYAKIEQTISVEVLDKMNNWILNQK</sequence>
<reference evidence="3 4" key="1">
    <citation type="submission" date="2023-05" db="EMBL/GenBank/DDBJ databases">
        <title>Adaptations of aquatic viruses from atmosphere-close ecosystems of the Central Arctic Ocean.</title>
        <authorList>
            <person name="Rahlff J."/>
            <person name="Holmfeldt K."/>
        </authorList>
    </citation>
    <scope>NUCLEOTIDE SEQUENCE [LARGE SCALE GENOMIC DNA]</scope>
    <source>
        <strain evidence="3 4">Arc14</strain>
    </source>
</reference>
<dbReference type="InterPro" id="IPR022742">
    <property type="entry name" value="Hydrolase_4"/>
</dbReference>